<sequence length="280" mass="31179">MAHRILRKRKLAPGVYEFWIEHEQISKYAKPGQFLIIRSNEKGERIPLTIVEASKNAVRVIVKCIGKSTYMMAMMNEGDEFLDVVGPLGNPSEIDYYGHVTVIGGGVGIAPLLPITRALKKAKNRITAILGAATAEQLILKDEFEETVDNLILTTDDGTFGKKGLVTERLEELIASGDKPDIIWAIGPTVMMKFVSLIAARENILCWASLNPIMVDGTGMCGACRVEVDGHMKFACVDGPEFDGRKVNWNELIKRQHQYMEEERKALEAFKKKAGDLSWL</sequence>
<dbReference type="EMBL" id="CP001634">
    <property type="protein sequence ID" value="ACR80509.1"/>
    <property type="molecule type" value="Genomic_DNA"/>
</dbReference>
<evidence type="ECO:0000313" key="4">
    <source>
        <dbReference type="Proteomes" id="UP000002382"/>
    </source>
</evidence>
<reference evidence="3 4" key="2">
    <citation type="journal article" date="2011" name="J. Bacteriol.">
        <title>Genome Sequence of Kosmotoga olearia Strain TBF 19.5.1, a Thermophilic Bacterium with a Wide Growth Temperature Range, Isolated from the Troll B Oil Platform in the North Sea.</title>
        <authorList>
            <person name="Swithers K.S."/>
            <person name="Dipippo J.L."/>
            <person name="Bruce D.C."/>
            <person name="Detter C."/>
            <person name="Tapia R."/>
            <person name="Han S."/>
            <person name="Goodwin L.A."/>
            <person name="Han J."/>
            <person name="Woyke T."/>
            <person name="Pitluck S."/>
            <person name="Pennacchio L."/>
            <person name="Nolan M."/>
            <person name="Mikhailova N."/>
            <person name="Land M.L."/>
            <person name="Nesbo C.L."/>
            <person name="Gogarten J.P."/>
            <person name="Noll K.M."/>
        </authorList>
    </citation>
    <scope>NUCLEOTIDE SEQUENCE [LARGE SCALE GENOMIC DNA]</scope>
    <source>
        <strain evidence="4">ATCC BAA-1733 / DSM 21960 / TBF 19.5.1</strain>
    </source>
</reference>
<keyword evidence="1" id="KW-0408">Iron</keyword>
<dbReference type="SUPFAM" id="SSF63380">
    <property type="entry name" value="Riboflavin synthase domain-like"/>
    <property type="match status" value="1"/>
</dbReference>
<dbReference type="PROSITE" id="PS51384">
    <property type="entry name" value="FAD_FR"/>
    <property type="match status" value="1"/>
</dbReference>
<dbReference type="NCBIfam" id="NF004862">
    <property type="entry name" value="PRK06222.1"/>
    <property type="match status" value="1"/>
</dbReference>
<dbReference type="Pfam" id="PF00175">
    <property type="entry name" value="NAD_binding_1"/>
    <property type="match status" value="1"/>
</dbReference>
<proteinExistence type="predicted"/>
<evidence type="ECO:0000259" key="2">
    <source>
        <dbReference type="PROSITE" id="PS51384"/>
    </source>
</evidence>
<dbReference type="InterPro" id="IPR039261">
    <property type="entry name" value="FNR_nucleotide-bd"/>
</dbReference>
<organism evidence="3 4">
    <name type="scientific">Kosmotoga olearia (strain ATCC BAA-1733 / DSM 21960 / TBF 19.5.1)</name>
    <dbReference type="NCBI Taxonomy" id="521045"/>
    <lineage>
        <taxon>Bacteria</taxon>
        <taxon>Thermotogati</taxon>
        <taxon>Thermotogota</taxon>
        <taxon>Thermotogae</taxon>
        <taxon>Kosmotogales</taxon>
        <taxon>Kosmotogaceae</taxon>
        <taxon>Kosmotoga</taxon>
    </lineage>
</organism>
<dbReference type="InterPro" id="IPR001433">
    <property type="entry name" value="OxRdtase_FAD/NAD-bd"/>
</dbReference>
<dbReference type="PANTHER" id="PTHR43513">
    <property type="entry name" value="DIHYDROOROTATE DEHYDROGENASE B (NAD(+)), ELECTRON TRANSFER SUBUNIT"/>
    <property type="match status" value="1"/>
</dbReference>
<dbReference type="GO" id="GO:0046872">
    <property type="term" value="F:metal ion binding"/>
    <property type="evidence" value="ECO:0007669"/>
    <property type="project" value="UniProtKB-KW"/>
</dbReference>
<dbReference type="Gene3D" id="3.40.50.80">
    <property type="entry name" value="Nucleotide-binding domain of ferredoxin-NADP reductase (FNR) module"/>
    <property type="match status" value="1"/>
</dbReference>
<dbReference type="InterPro" id="IPR012165">
    <property type="entry name" value="Cyt_c3_hydrogenase_gsu"/>
</dbReference>
<name>C5CFS5_KOSOT</name>
<evidence type="ECO:0000313" key="3">
    <source>
        <dbReference type="EMBL" id="ACR80509.1"/>
    </source>
</evidence>
<evidence type="ECO:0000256" key="1">
    <source>
        <dbReference type="PIRSR" id="PIRSR006816-2"/>
    </source>
</evidence>
<dbReference type="KEGG" id="kol:Kole_1827"/>
<feature type="binding site" evidence="1">
    <location>
        <position position="224"/>
    </location>
    <ligand>
        <name>[2Fe-2S] cluster</name>
        <dbReference type="ChEBI" id="CHEBI:190135"/>
    </ligand>
</feature>
<protein>
    <submittedName>
        <fullName evidence="3">Oxidoreductase FAD/NAD(P)-binding domain protein</fullName>
    </submittedName>
</protein>
<reference evidence="3 4" key="1">
    <citation type="submission" date="2009-06" db="EMBL/GenBank/DDBJ databases">
        <title>Complete sequence of Thermotogales bacterium TBF 19.5.1.</title>
        <authorList>
            <consortium name="US DOE Joint Genome Institute"/>
            <person name="Lucas S."/>
            <person name="Copeland A."/>
            <person name="Lapidus A."/>
            <person name="Glavina del Rio T."/>
            <person name="Tice H."/>
            <person name="Bruce D."/>
            <person name="Goodwin L."/>
            <person name="Pitluck S."/>
            <person name="Chertkov O."/>
            <person name="Brettin T."/>
            <person name="Detter J.C."/>
            <person name="Han C."/>
            <person name="Schmutz J."/>
            <person name="Larimer F."/>
            <person name="Land M."/>
            <person name="Hauser L."/>
            <person name="Kyrpides N."/>
            <person name="Ovchinnikova G."/>
            <person name="Noll K."/>
        </authorList>
    </citation>
    <scope>NUCLEOTIDE SEQUENCE [LARGE SCALE GENOMIC DNA]</scope>
    <source>
        <strain evidence="4">ATCC BAA-1733 / DSM 21960 / TBF 19.5.1</strain>
    </source>
</reference>
<dbReference type="GO" id="GO:0050660">
    <property type="term" value="F:flavin adenine dinucleotide binding"/>
    <property type="evidence" value="ECO:0007669"/>
    <property type="project" value="InterPro"/>
</dbReference>
<feature type="binding site" evidence="1">
    <location>
        <position position="221"/>
    </location>
    <ligand>
        <name>[2Fe-2S] cluster</name>
        <dbReference type="ChEBI" id="CHEBI:190135"/>
    </ligand>
</feature>
<dbReference type="PANTHER" id="PTHR43513:SF3">
    <property type="entry name" value="DIHYDROOROTATE DEHYDROGENASE B (NAD(+)), ELECTRON TRANSFER SUBUNIT-RELATED"/>
    <property type="match status" value="1"/>
</dbReference>
<keyword evidence="1" id="KW-0001">2Fe-2S</keyword>
<dbReference type="InterPro" id="IPR017927">
    <property type="entry name" value="FAD-bd_FR_type"/>
</dbReference>
<dbReference type="OrthoDB" id="9778346at2"/>
<dbReference type="GO" id="GO:0051537">
    <property type="term" value="F:2 iron, 2 sulfur cluster binding"/>
    <property type="evidence" value="ECO:0007669"/>
    <property type="project" value="UniProtKB-KW"/>
</dbReference>
<dbReference type="Pfam" id="PF10418">
    <property type="entry name" value="DHODB_Fe-S_bind"/>
    <property type="match status" value="1"/>
</dbReference>
<dbReference type="SUPFAM" id="SSF52343">
    <property type="entry name" value="Ferredoxin reductase-like, C-terminal NADP-linked domain"/>
    <property type="match status" value="1"/>
</dbReference>
<gene>
    <name evidence="3" type="ordered locus">Kole_1827</name>
</gene>
<dbReference type="GO" id="GO:0016491">
    <property type="term" value="F:oxidoreductase activity"/>
    <property type="evidence" value="ECO:0007669"/>
    <property type="project" value="InterPro"/>
</dbReference>
<dbReference type="PIRSF" id="PIRSF006816">
    <property type="entry name" value="Cyc3_hyd_g"/>
    <property type="match status" value="1"/>
</dbReference>
<feature type="binding site" evidence="1">
    <location>
        <position position="236"/>
    </location>
    <ligand>
        <name>[2Fe-2S] cluster</name>
        <dbReference type="ChEBI" id="CHEBI:190135"/>
    </ligand>
</feature>
<dbReference type="Proteomes" id="UP000002382">
    <property type="component" value="Chromosome"/>
</dbReference>
<dbReference type="HOGENOM" id="CLU_003827_1_0_0"/>
<dbReference type="InterPro" id="IPR017938">
    <property type="entry name" value="Riboflavin_synthase-like_b-brl"/>
</dbReference>
<dbReference type="RefSeq" id="WP_015869152.1">
    <property type="nucleotide sequence ID" value="NC_012785.1"/>
</dbReference>
<dbReference type="InterPro" id="IPR050353">
    <property type="entry name" value="PyrK_electron_transfer"/>
</dbReference>
<dbReference type="eggNOG" id="COG0543">
    <property type="taxonomic scope" value="Bacteria"/>
</dbReference>
<dbReference type="STRING" id="521045.Kole_1827"/>
<dbReference type="GO" id="GO:0006221">
    <property type="term" value="P:pyrimidine nucleotide biosynthetic process"/>
    <property type="evidence" value="ECO:0007669"/>
    <property type="project" value="InterPro"/>
</dbReference>
<keyword evidence="1" id="KW-0479">Metal-binding</keyword>
<dbReference type="AlphaFoldDB" id="C5CFS5"/>
<dbReference type="CDD" id="cd06219">
    <property type="entry name" value="DHOD_e_trans_like1"/>
    <property type="match status" value="1"/>
</dbReference>
<keyword evidence="4" id="KW-1185">Reference proteome</keyword>
<dbReference type="Gene3D" id="2.40.30.10">
    <property type="entry name" value="Translation factors"/>
    <property type="match status" value="1"/>
</dbReference>
<feature type="domain" description="FAD-binding FR-type" evidence="2">
    <location>
        <begin position="1"/>
        <end position="94"/>
    </location>
</feature>
<keyword evidence="1" id="KW-0411">Iron-sulfur</keyword>
<accession>C5CFS5</accession>
<comment type="cofactor">
    <cofactor evidence="1">
        <name>[2Fe-2S] cluster</name>
        <dbReference type="ChEBI" id="CHEBI:190135"/>
    </cofactor>
    <text evidence="1">Binds 1 [2Fe-2S] cluster per subunit.</text>
</comment>
<dbReference type="InterPro" id="IPR019480">
    <property type="entry name" value="Dihydroorotate_DH_Fe-S-bd"/>
</dbReference>